<evidence type="ECO:0000313" key="2">
    <source>
        <dbReference type="EMBL" id="MFD1834202.1"/>
    </source>
</evidence>
<keyword evidence="2" id="KW-0378">Hydrolase</keyword>
<dbReference type="Gene3D" id="3.40.710.10">
    <property type="entry name" value="DD-peptidase/beta-lactamase superfamily"/>
    <property type="match status" value="1"/>
</dbReference>
<dbReference type="EMBL" id="JBHUFL010000002">
    <property type="protein sequence ID" value="MFD1834202.1"/>
    <property type="molecule type" value="Genomic_DNA"/>
</dbReference>
<feature type="domain" description="Beta-lactamase class A catalytic" evidence="1">
    <location>
        <begin position="33"/>
        <end position="252"/>
    </location>
</feature>
<comment type="caution">
    <text evidence="2">The sequence shown here is derived from an EMBL/GenBank/DDBJ whole genome shotgun (WGS) entry which is preliminary data.</text>
</comment>
<gene>
    <name evidence="2" type="ORF">ACFSDA_03845</name>
</gene>
<dbReference type="PANTHER" id="PTHR35333:SF3">
    <property type="entry name" value="BETA-LACTAMASE-TYPE TRANSPEPTIDASE FOLD CONTAINING PROTEIN"/>
    <property type="match status" value="1"/>
</dbReference>
<evidence type="ECO:0000313" key="3">
    <source>
        <dbReference type="Proteomes" id="UP001597280"/>
    </source>
</evidence>
<dbReference type="InterPro" id="IPR045155">
    <property type="entry name" value="Beta-lactam_cat"/>
</dbReference>
<dbReference type="InterPro" id="IPR000871">
    <property type="entry name" value="Beta-lactam_class-A"/>
</dbReference>
<keyword evidence="3" id="KW-1185">Reference proteome</keyword>
<evidence type="ECO:0000259" key="1">
    <source>
        <dbReference type="Pfam" id="PF13354"/>
    </source>
</evidence>
<dbReference type="GO" id="GO:0016787">
    <property type="term" value="F:hydrolase activity"/>
    <property type="evidence" value="ECO:0007669"/>
    <property type="project" value="UniProtKB-KW"/>
</dbReference>
<dbReference type="InterPro" id="IPR012338">
    <property type="entry name" value="Beta-lactam/transpept-like"/>
</dbReference>
<dbReference type="RefSeq" id="WP_343903603.1">
    <property type="nucleotide sequence ID" value="NZ_BAAAIS010000002.1"/>
</dbReference>
<sequence>MSAEPLPTAAASTEEHVAVCLLDGAGRVLHERDTDRPFYAASTIKLHVLLAALQAAQGGALDLDAKVPATRGFVGADGRPFILGGDHLDPTHPAEGAPIAVRELLVRMIDRSSNEATDHTVALLGGGVGAPPEQGLAAVAGTIARLGLTATRVERLIGDASAITAGATNETSARDLARTVHALAGDPDLLGDAARTLALDALRAQRIRVITTVLRDGVDAGSKTGWVEGYRHDVAVIGEAGSPERRVLAVLTSGLPQDEADARIVAAARELLPPAVLAPA</sequence>
<organism evidence="2 3">
    <name type="scientific">Brachybacterium rhamnosum</name>
    <dbReference type="NCBI Taxonomy" id="173361"/>
    <lineage>
        <taxon>Bacteria</taxon>
        <taxon>Bacillati</taxon>
        <taxon>Actinomycetota</taxon>
        <taxon>Actinomycetes</taxon>
        <taxon>Micrococcales</taxon>
        <taxon>Dermabacteraceae</taxon>
        <taxon>Brachybacterium</taxon>
    </lineage>
</organism>
<proteinExistence type="predicted"/>
<protein>
    <submittedName>
        <fullName evidence="2">Serine hydrolase</fullName>
    </submittedName>
</protein>
<reference evidence="3" key="1">
    <citation type="journal article" date="2019" name="Int. J. Syst. Evol. Microbiol.">
        <title>The Global Catalogue of Microorganisms (GCM) 10K type strain sequencing project: providing services to taxonomists for standard genome sequencing and annotation.</title>
        <authorList>
            <consortium name="The Broad Institute Genomics Platform"/>
            <consortium name="The Broad Institute Genome Sequencing Center for Infectious Disease"/>
            <person name="Wu L."/>
            <person name="Ma J."/>
        </authorList>
    </citation>
    <scope>NUCLEOTIDE SEQUENCE [LARGE SCALE GENOMIC DNA]</scope>
    <source>
        <strain evidence="3">JCM 11650</strain>
    </source>
</reference>
<dbReference type="Proteomes" id="UP001597280">
    <property type="component" value="Unassembled WGS sequence"/>
</dbReference>
<dbReference type="SUPFAM" id="SSF56601">
    <property type="entry name" value="beta-lactamase/transpeptidase-like"/>
    <property type="match status" value="1"/>
</dbReference>
<dbReference type="Pfam" id="PF13354">
    <property type="entry name" value="Beta-lactamase2"/>
    <property type="match status" value="1"/>
</dbReference>
<accession>A0ABW4PVL4</accession>
<name>A0ABW4PVL4_9MICO</name>
<dbReference type="PANTHER" id="PTHR35333">
    <property type="entry name" value="BETA-LACTAMASE"/>
    <property type="match status" value="1"/>
</dbReference>